<feature type="compositionally biased region" description="Polar residues" evidence="2">
    <location>
        <begin position="22"/>
        <end position="35"/>
    </location>
</feature>
<feature type="region of interest" description="Disordered" evidence="2">
    <location>
        <begin position="13"/>
        <end position="85"/>
    </location>
</feature>
<feature type="repeat" description="MBT" evidence="1">
    <location>
        <begin position="1"/>
        <end position="23"/>
    </location>
</feature>
<dbReference type="Pfam" id="PF02820">
    <property type="entry name" value="MBT"/>
    <property type="match status" value="1"/>
</dbReference>
<evidence type="ECO:0000256" key="2">
    <source>
        <dbReference type="SAM" id="MobiDB-lite"/>
    </source>
</evidence>
<reference evidence="3" key="1">
    <citation type="submission" date="2014-12" db="EMBL/GenBank/DDBJ databases">
        <title>Insight into the proteome of Arion vulgaris.</title>
        <authorList>
            <person name="Aradska J."/>
            <person name="Bulat T."/>
            <person name="Smidak R."/>
            <person name="Sarate P."/>
            <person name="Gangsoo J."/>
            <person name="Sialana F."/>
            <person name="Bilban M."/>
            <person name="Lubec G."/>
        </authorList>
    </citation>
    <scope>NUCLEOTIDE SEQUENCE</scope>
    <source>
        <tissue evidence="3">Skin</tissue>
    </source>
</reference>
<name>A0A0B7C2C5_9EUPU</name>
<dbReference type="AlphaFoldDB" id="A0A0B7C2C5"/>
<dbReference type="EMBL" id="HACG01051920">
    <property type="protein sequence ID" value="CEK98791.1"/>
    <property type="molecule type" value="Transcribed_RNA"/>
</dbReference>
<evidence type="ECO:0000256" key="1">
    <source>
        <dbReference type="PROSITE-ProRule" id="PRU00459"/>
    </source>
</evidence>
<evidence type="ECO:0008006" key="4">
    <source>
        <dbReference type="Google" id="ProtNLM"/>
    </source>
</evidence>
<dbReference type="PROSITE" id="PS51079">
    <property type="entry name" value="MBT"/>
    <property type="match status" value="1"/>
</dbReference>
<dbReference type="InterPro" id="IPR004092">
    <property type="entry name" value="Mbt"/>
</dbReference>
<proteinExistence type="predicted"/>
<gene>
    <name evidence="3" type="primary">ORF219612</name>
</gene>
<protein>
    <recommendedName>
        <fullName evidence="4">SCML2</fullName>
    </recommendedName>
</protein>
<feature type="compositionally biased region" description="Polar residues" evidence="2">
    <location>
        <begin position="60"/>
        <end position="73"/>
    </location>
</feature>
<dbReference type="GO" id="GO:0006355">
    <property type="term" value="P:regulation of DNA-templated transcription"/>
    <property type="evidence" value="ECO:0007669"/>
    <property type="project" value="InterPro"/>
</dbReference>
<dbReference type="Gene3D" id="2.30.30.140">
    <property type="match status" value="1"/>
</dbReference>
<evidence type="ECO:0000313" key="3">
    <source>
        <dbReference type="EMBL" id="CEK98791.1"/>
    </source>
</evidence>
<dbReference type="GO" id="GO:0005634">
    <property type="term" value="C:nucleus"/>
    <property type="evidence" value="ECO:0007669"/>
    <property type="project" value="InterPro"/>
</dbReference>
<organism evidence="3">
    <name type="scientific">Arion vulgaris</name>
    <dbReference type="NCBI Taxonomy" id="1028688"/>
    <lineage>
        <taxon>Eukaryota</taxon>
        <taxon>Metazoa</taxon>
        <taxon>Spiralia</taxon>
        <taxon>Lophotrochozoa</taxon>
        <taxon>Mollusca</taxon>
        <taxon>Gastropoda</taxon>
        <taxon>Heterobranchia</taxon>
        <taxon>Euthyneura</taxon>
        <taxon>Panpulmonata</taxon>
        <taxon>Eupulmonata</taxon>
        <taxon>Stylommatophora</taxon>
        <taxon>Helicina</taxon>
        <taxon>Arionoidea</taxon>
        <taxon>Arionidae</taxon>
        <taxon>Arion</taxon>
    </lineage>
</organism>
<accession>A0A0B7C2C5</accession>
<sequence length="85" mass="8932">RYDSRDIFPVGWCEKSGHPLQSPGSKATPYKSSVKTMRENELSVSVGGSGCSGSPSVSPRNSQASPLTPSSAELSHLSPHESTVT</sequence>
<dbReference type="SUPFAM" id="SSF63748">
    <property type="entry name" value="Tudor/PWWP/MBT"/>
    <property type="match status" value="1"/>
</dbReference>
<feature type="non-terminal residue" evidence="3">
    <location>
        <position position="1"/>
    </location>
</feature>
<feature type="non-terminal residue" evidence="3">
    <location>
        <position position="85"/>
    </location>
</feature>